<keyword evidence="2" id="KW-1185">Reference proteome</keyword>
<evidence type="ECO:0000313" key="1">
    <source>
        <dbReference type="EMBL" id="OWP01548.1"/>
    </source>
</evidence>
<accession>A0A218Z0S5</accession>
<organism evidence="1 2">
    <name type="scientific">Diplocarpon coronariae</name>
    <dbReference type="NCBI Taxonomy" id="2795749"/>
    <lineage>
        <taxon>Eukaryota</taxon>
        <taxon>Fungi</taxon>
        <taxon>Dikarya</taxon>
        <taxon>Ascomycota</taxon>
        <taxon>Pezizomycotina</taxon>
        <taxon>Leotiomycetes</taxon>
        <taxon>Helotiales</taxon>
        <taxon>Drepanopezizaceae</taxon>
        <taxon>Diplocarpon</taxon>
    </lineage>
</organism>
<comment type="caution">
    <text evidence="1">The sequence shown here is derived from an EMBL/GenBank/DDBJ whole genome shotgun (WGS) entry which is preliminary data.</text>
</comment>
<dbReference type="AlphaFoldDB" id="A0A218Z0S5"/>
<gene>
    <name evidence="1" type="ORF">B2J93_3034</name>
</gene>
<proteinExistence type="predicted"/>
<evidence type="ECO:0000313" key="2">
    <source>
        <dbReference type="Proteomes" id="UP000242519"/>
    </source>
</evidence>
<dbReference type="EMBL" id="MZNU01000271">
    <property type="protein sequence ID" value="OWP01548.1"/>
    <property type="molecule type" value="Genomic_DNA"/>
</dbReference>
<reference evidence="1 2" key="1">
    <citation type="submission" date="2017-04" db="EMBL/GenBank/DDBJ databases">
        <title>Draft genome sequence of Marssonina coronaria NL1: causal agent of apple blotch.</title>
        <authorList>
            <person name="Cheng Q."/>
        </authorList>
    </citation>
    <scope>NUCLEOTIDE SEQUENCE [LARGE SCALE GENOMIC DNA]</scope>
    <source>
        <strain evidence="1 2">NL1</strain>
    </source>
</reference>
<sequence length="129" mass="14979">MSDSSSISEPRLNTSASWVKWFSKYMFFAKLYNITIFADPRLPFKSIMETEPQAPSIQELKELETANLRVAHARSCEEYAATPSEQIYARFPLGDPSKAPPPQASYKDIKDEYEILMKEHHMRKETWKT</sequence>
<dbReference type="InParanoid" id="A0A218Z0S5"/>
<protein>
    <submittedName>
        <fullName evidence="1">Uncharacterized protein</fullName>
    </submittedName>
</protein>
<name>A0A218Z0S5_9HELO</name>
<dbReference type="Proteomes" id="UP000242519">
    <property type="component" value="Unassembled WGS sequence"/>
</dbReference>